<reference evidence="1 2" key="1">
    <citation type="submission" date="2021-07" db="EMBL/GenBank/DDBJ databases">
        <authorList>
            <person name="Palmer J.M."/>
        </authorList>
    </citation>
    <scope>NUCLEOTIDE SEQUENCE [LARGE SCALE GENOMIC DNA]</scope>
    <source>
        <strain evidence="1 2">AT_MEX2019</strain>
        <tissue evidence="1">Muscle</tissue>
    </source>
</reference>
<evidence type="ECO:0008006" key="3">
    <source>
        <dbReference type="Google" id="ProtNLM"/>
    </source>
</evidence>
<dbReference type="CDD" id="cd19757">
    <property type="entry name" value="Bbox1"/>
    <property type="match status" value="1"/>
</dbReference>
<name>A0ABU7BH79_9TELE</name>
<dbReference type="Proteomes" id="UP001345963">
    <property type="component" value="Unassembled WGS sequence"/>
</dbReference>
<comment type="caution">
    <text evidence="1">The sequence shown here is derived from an EMBL/GenBank/DDBJ whole genome shotgun (WGS) entry which is preliminary data.</text>
</comment>
<sequence length="94" mass="10838">MLFARARRALPQPEEEEAGVKFLHIYAHICQQCGSNPAALRCRDCLPRPFFCDKCDVMMHSRYVLHNRKIMTAGFFQPLPPTTYVLNKTLCHDA</sequence>
<gene>
    <name evidence="1" type="ORF">ATANTOWER_023107</name>
</gene>
<protein>
    <recommendedName>
        <fullName evidence="3">C2H2-type domain-containing protein</fullName>
    </recommendedName>
</protein>
<organism evidence="1 2">
    <name type="scientific">Ataeniobius toweri</name>
    <dbReference type="NCBI Taxonomy" id="208326"/>
    <lineage>
        <taxon>Eukaryota</taxon>
        <taxon>Metazoa</taxon>
        <taxon>Chordata</taxon>
        <taxon>Craniata</taxon>
        <taxon>Vertebrata</taxon>
        <taxon>Euteleostomi</taxon>
        <taxon>Actinopterygii</taxon>
        <taxon>Neopterygii</taxon>
        <taxon>Teleostei</taxon>
        <taxon>Neoteleostei</taxon>
        <taxon>Acanthomorphata</taxon>
        <taxon>Ovalentaria</taxon>
        <taxon>Atherinomorphae</taxon>
        <taxon>Cyprinodontiformes</taxon>
        <taxon>Goodeidae</taxon>
        <taxon>Ataeniobius</taxon>
    </lineage>
</organism>
<dbReference type="EMBL" id="JAHUTI010054283">
    <property type="protein sequence ID" value="MED6250011.1"/>
    <property type="molecule type" value="Genomic_DNA"/>
</dbReference>
<evidence type="ECO:0000313" key="1">
    <source>
        <dbReference type="EMBL" id="MED6250011.1"/>
    </source>
</evidence>
<accession>A0ABU7BH79</accession>
<proteinExistence type="predicted"/>
<evidence type="ECO:0000313" key="2">
    <source>
        <dbReference type="Proteomes" id="UP001345963"/>
    </source>
</evidence>
<keyword evidence="2" id="KW-1185">Reference proteome</keyword>